<dbReference type="OrthoDB" id="9759690at2"/>
<dbReference type="Gene3D" id="1.10.10.1150">
    <property type="entry name" value="Coenzyme PQQ synthesis protein D (PqqD)"/>
    <property type="match status" value="1"/>
</dbReference>
<dbReference type="KEGG" id="brq:CIT40_07885"/>
<accession>A0A2U8PQ77</accession>
<feature type="transmembrane region" description="Helical" evidence="1">
    <location>
        <begin position="191"/>
        <end position="209"/>
    </location>
</feature>
<feature type="transmembrane region" description="Helical" evidence="1">
    <location>
        <begin position="386"/>
        <end position="407"/>
    </location>
</feature>
<feature type="transmembrane region" description="Helical" evidence="1">
    <location>
        <begin position="427"/>
        <end position="449"/>
    </location>
</feature>
<feature type="transmembrane region" description="Helical" evidence="1">
    <location>
        <begin position="360"/>
        <end position="380"/>
    </location>
</feature>
<dbReference type="Proteomes" id="UP000215884">
    <property type="component" value="Chromosome"/>
</dbReference>
<feature type="transmembrane region" description="Helical" evidence="1">
    <location>
        <begin position="289"/>
        <end position="309"/>
    </location>
</feature>
<dbReference type="GO" id="GO:0016020">
    <property type="term" value="C:membrane"/>
    <property type="evidence" value="ECO:0007669"/>
    <property type="project" value="InterPro"/>
</dbReference>
<feature type="transmembrane region" description="Helical" evidence="1">
    <location>
        <begin position="256"/>
        <end position="277"/>
    </location>
</feature>
<evidence type="ECO:0000313" key="2">
    <source>
        <dbReference type="EMBL" id="AWL99962.1"/>
    </source>
</evidence>
<name>A0A2U8PQ77_9BRAD</name>
<reference evidence="2 3" key="2">
    <citation type="journal article" date="2019" name="Int. J. Syst. Evol. Microbiol.">
        <title>Description and complete genome sequence of Bradyrhizobium amphicarpaeae sp. nov., harbouring photosystem and nitrogen-fixation genes.</title>
        <authorList>
            <person name="Bromfield E.S.P."/>
            <person name="Cloutier S."/>
            <person name="Nguyen H.D.T."/>
        </authorList>
    </citation>
    <scope>NUCLEOTIDE SEQUENCE [LARGE SCALE GENOMIC DNA]</scope>
    <source>
        <strain evidence="2 3">39S1MB</strain>
    </source>
</reference>
<dbReference type="SUPFAM" id="SSF111369">
    <property type="entry name" value="HlyD-like secretion proteins"/>
    <property type="match status" value="1"/>
</dbReference>
<keyword evidence="1" id="KW-0472">Membrane</keyword>
<dbReference type="RefSeq" id="WP_094892227.1">
    <property type="nucleotide sequence ID" value="NZ_CP029426.2"/>
</dbReference>
<dbReference type="GO" id="GO:0031293">
    <property type="term" value="P:membrane protein intracellular domain proteolysis"/>
    <property type="evidence" value="ECO:0007669"/>
    <property type="project" value="TreeGrafter"/>
</dbReference>
<gene>
    <name evidence="2" type="ORF">CIT40_07885</name>
</gene>
<evidence type="ECO:0008006" key="4">
    <source>
        <dbReference type="Google" id="ProtNLM"/>
    </source>
</evidence>
<feature type="transmembrane region" description="Helical" evidence="1">
    <location>
        <begin position="229"/>
        <end position="249"/>
    </location>
</feature>
<organism evidence="2 3">
    <name type="scientific">Bradyrhizobium amphicarpaeae</name>
    <dbReference type="NCBI Taxonomy" id="1404768"/>
    <lineage>
        <taxon>Bacteria</taxon>
        <taxon>Pseudomonadati</taxon>
        <taxon>Pseudomonadota</taxon>
        <taxon>Alphaproteobacteria</taxon>
        <taxon>Hyphomicrobiales</taxon>
        <taxon>Nitrobacteraceae</taxon>
        <taxon>Bradyrhizobium</taxon>
    </lineage>
</organism>
<protein>
    <recommendedName>
        <fullName evidence="4">Peptidase M50</fullName>
    </recommendedName>
</protein>
<dbReference type="CDD" id="cd05709">
    <property type="entry name" value="S2P-M50"/>
    <property type="match status" value="1"/>
</dbReference>
<dbReference type="PANTHER" id="PTHR13325:SF3">
    <property type="entry name" value="MEMBRANE-BOUND TRANSCRIPTION FACTOR SITE-2 PROTEASE"/>
    <property type="match status" value="1"/>
</dbReference>
<dbReference type="GO" id="GO:0005737">
    <property type="term" value="C:cytoplasm"/>
    <property type="evidence" value="ECO:0007669"/>
    <property type="project" value="TreeGrafter"/>
</dbReference>
<reference evidence="2 3" key="1">
    <citation type="journal article" date="2017" name="Syst. Appl. Microbiol.">
        <title>Soybeans inoculated with root zone soils of Canadian native legumes harbour diverse and novel Bradyrhizobium spp. that possess agricultural potential.</title>
        <authorList>
            <person name="Bromfield E.S.P."/>
            <person name="Cloutier S."/>
            <person name="Tambong J.T."/>
            <person name="Tran Thi T.V."/>
        </authorList>
    </citation>
    <scope>NUCLEOTIDE SEQUENCE [LARGE SCALE GENOMIC DNA]</scope>
    <source>
        <strain evidence="2 3">39S1MB</strain>
    </source>
</reference>
<dbReference type="InterPro" id="IPR041881">
    <property type="entry name" value="PqqD_sf"/>
</dbReference>
<keyword evidence="3" id="KW-1185">Reference proteome</keyword>
<dbReference type="EMBL" id="CP029426">
    <property type="protein sequence ID" value="AWL99962.1"/>
    <property type="molecule type" value="Genomic_DNA"/>
</dbReference>
<evidence type="ECO:0000256" key="1">
    <source>
        <dbReference type="SAM" id="Phobius"/>
    </source>
</evidence>
<proteinExistence type="predicted"/>
<keyword evidence="1" id="KW-0812">Transmembrane</keyword>
<evidence type="ECO:0000313" key="3">
    <source>
        <dbReference type="Proteomes" id="UP000215884"/>
    </source>
</evidence>
<feature type="transmembrane region" description="Helical" evidence="1">
    <location>
        <begin position="154"/>
        <end position="179"/>
    </location>
</feature>
<keyword evidence="1" id="KW-1133">Transmembrane helix</keyword>
<dbReference type="PANTHER" id="PTHR13325">
    <property type="entry name" value="PROTEASE M50 MEMBRANE-BOUND TRANSCRIPTION FACTOR SITE 2 PROTEASE"/>
    <property type="match status" value="1"/>
</dbReference>
<dbReference type="AlphaFoldDB" id="A0A2U8PQ77"/>
<dbReference type="InterPro" id="IPR001193">
    <property type="entry name" value="MBTPS2"/>
</dbReference>
<sequence length="714" mass="79611">MRENFLDASWHRIGPLKPRLRSHVRVHRHRYHDSAWYVVEDTASGRTHRFTPAVYLFVGLMNGQRTVDEIWQQAVSQLKDDAPTQGEVVSLLAQLNSADLLQTDIAPNAQEMLARYGRYAKAKRRGSFGNPLAMRLPVWDPDRFLEATLPVVRYAFTGAGAALWLATVLFALVLIGIHWSELSEGMSDRILAAESLLLTAMVFPVLKFFHELGHAYATKIGGGEVHELGLMVLVFAPVPYVDASASIAFRSKWRRVLVGAAGMLTEMFVAAIAMVLWTLVEPGLVRSLLYQTVLIAGVSTVLFNINPLLRFDGYYILSDIIEIPNLGARSTQYWTWLVNRYGFGLHDSPPSATARERSWFLAYAPLALAYRILMLFSISLFVAAHYFVVGALIAGWGLLIGLGLPVYKSVKYLLTGPRLEKRRLRAIAISLAGVGVFVGAIFLVPVPLYSVSEGVVWLPEESYVRAADNGFVSKVLASSGADVHPGDVLVEADEPELDARIKVLQSEIDGLRRRLASEQFTDRNQAEITRQEIALKQTNLARAAERRDALTIRSTVTGTFLSPASQDFPGRYVKRGDVLGYVVFPQSRIARIVVPQDDIDLVRNKLEKMDVRLTNQPSISYHSKIVREVPAASDRLPSRALTEAGGGHFAADPRDSNQLKTLARTFQFDLELPAEAARANFGSHVLVRFDHGFEPLAAQWYRRMRQLFLSRFEA</sequence>
<dbReference type="GO" id="GO:0004222">
    <property type="term" value="F:metalloendopeptidase activity"/>
    <property type="evidence" value="ECO:0007669"/>
    <property type="project" value="InterPro"/>
</dbReference>